<feature type="transmembrane region" description="Helical" evidence="1">
    <location>
        <begin position="21"/>
        <end position="43"/>
    </location>
</feature>
<organism evidence="3 4">
    <name type="scientific">Leeuwenhoekiella palythoae</name>
    <dbReference type="NCBI Taxonomy" id="573501"/>
    <lineage>
        <taxon>Bacteria</taxon>
        <taxon>Pseudomonadati</taxon>
        <taxon>Bacteroidota</taxon>
        <taxon>Flavobacteriia</taxon>
        <taxon>Flavobacteriales</taxon>
        <taxon>Flavobacteriaceae</taxon>
        <taxon>Leeuwenhoekiella</taxon>
    </lineage>
</organism>
<dbReference type="Proteomes" id="UP000290037">
    <property type="component" value="Unassembled WGS sequence"/>
</dbReference>
<proteinExistence type="predicted"/>
<dbReference type="Proteomes" id="UP000184240">
    <property type="component" value="Unassembled WGS sequence"/>
</dbReference>
<accession>A0A1M5WSB6</accession>
<name>A0A1M5WSB6_9FLAO</name>
<dbReference type="AlphaFoldDB" id="A0A1M5WSB6"/>
<evidence type="ECO:0000313" key="4">
    <source>
        <dbReference type="Proteomes" id="UP000184240"/>
    </source>
</evidence>
<reference evidence="2 5" key="3">
    <citation type="submission" date="2018-07" db="EMBL/GenBank/DDBJ databases">
        <title>Leeuwenhoekiella genomics.</title>
        <authorList>
            <person name="Tahon G."/>
            <person name="Willems A."/>
        </authorList>
    </citation>
    <scope>NUCLEOTIDE SEQUENCE [LARGE SCALE GENOMIC DNA]</scope>
    <source>
        <strain evidence="2 5">LMG 24856</strain>
    </source>
</reference>
<gene>
    <name evidence="2" type="ORF">DSM01_646</name>
    <name evidence="3" type="ORF">SAMN04487999_1354</name>
</gene>
<dbReference type="EMBL" id="QOVN01000001">
    <property type="protein sequence ID" value="RXG31500.1"/>
    <property type="molecule type" value="Genomic_DNA"/>
</dbReference>
<evidence type="ECO:0000313" key="3">
    <source>
        <dbReference type="EMBL" id="SHH90410.1"/>
    </source>
</evidence>
<keyword evidence="1" id="KW-0472">Membrane</keyword>
<keyword evidence="5" id="KW-1185">Reference proteome</keyword>
<reference evidence="3" key="2">
    <citation type="submission" date="2016-11" db="EMBL/GenBank/DDBJ databases">
        <authorList>
            <person name="Jaros S."/>
            <person name="Januszkiewicz K."/>
            <person name="Wedrychowicz H."/>
        </authorList>
    </citation>
    <scope>NUCLEOTIDE SEQUENCE [LARGE SCALE GENOMIC DNA]</scope>
    <source>
        <strain evidence="3">DSM 19859</strain>
    </source>
</reference>
<keyword evidence="1" id="KW-0812">Transmembrane</keyword>
<sequence length="44" mass="4938">MKTKAFDYASYVRGIKDGRRFGIFMGVIIGFAIMIAVLGIIYFS</sequence>
<reference evidence="4" key="1">
    <citation type="submission" date="2016-11" db="EMBL/GenBank/DDBJ databases">
        <authorList>
            <person name="Varghese N."/>
            <person name="Submissions S."/>
        </authorList>
    </citation>
    <scope>NUCLEOTIDE SEQUENCE [LARGE SCALE GENOMIC DNA]</scope>
    <source>
        <strain evidence="4">DSM 19859</strain>
    </source>
</reference>
<evidence type="ECO:0000256" key="1">
    <source>
        <dbReference type="SAM" id="Phobius"/>
    </source>
</evidence>
<keyword evidence="1" id="KW-1133">Transmembrane helix</keyword>
<evidence type="ECO:0000313" key="2">
    <source>
        <dbReference type="EMBL" id="RXG31500.1"/>
    </source>
</evidence>
<protein>
    <submittedName>
        <fullName evidence="3">Uncharacterized protein</fullName>
    </submittedName>
</protein>
<evidence type="ECO:0000313" key="5">
    <source>
        <dbReference type="Proteomes" id="UP000290037"/>
    </source>
</evidence>
<dbReference type="EMBL" id="FQXT01000002">
    <property type="protein sequence ID" value="SHH90410.1"/>
    <property type="molecule type" value="Genomic_DNA"/>
</dbReference>